<feature type="transmembrane region" description="Helical" evidence="1">
    <location>
        <begin position="193"/>
        <end position="213"/>
    </location>
</feature>
<accession>A0A1N6UHN3</accession>
<feature type="transmembrane region" description="Helical" evidence="1">
    <location>
        <begin position="136"/>
        <end position="155"/>
    </location>
</feature>
<protein>
    <submittedName>
        <fullName evidence="2">Steroid 5-alpha reductase family enzyme</fullName>
    </submittedName>
</protein>
<evidence type="ECO:0000313" key="2">
    <source>
        <dbReference type="EMBL" id="SIQ65114.1"/>
    </source>
</evidence>
<feature type="transmembrane region" description="Helical" evidence="1">
    <location>
        <begin position="7"/>
        <end position="26"/>
    </location>
</feature>
<proteinExistence type="predicted"/>
<feature type="transmembrane region" description="Helical" evidence="1">
    <location>
        <begin position="104"/>
        <end position="124"/>
    </location>
</feature>
<dbReference type="EMBL" id="FTNC01000006">
    <property type="protein sequence ID" value="SIQ65114.1"/>
    <property type="molecule type" value="Genomic_DNA"/>
</dbReference>
<dbReference type="Proteomes" id="UP000185669">
    <property type="component" value="Unassembled WGS sequence"/>
</dbReference>
<dbReference type="PANTHER" id="PTHR32251:SF17">
    <property type="entry name" value="STEROID 5-ALPHA REDUCTASE C-TERMINAL DOMAIN-CONTAINING PROTEIN"/>
    <property type="match status" value="1"/>
</dbReference>
<dbReference type="STRING" id="56779.SAMN05421834_106151"/>
<sequence length="258" mass="30491">MLSSIYFQLFLLVLLYFSLFFVIAVLKKDNSIVDIGWGLGYVYTANMALYLTNNYNLRSFIITFLVSIWGLRLSYHIFKRNLGKGEDFRYAKWREEWDNFYLKSFLRVFMLQGVLLFIISTPIIKIISSPYQSLKIIDFIGLFIWGIGFAFEAAGDKQLKDFKSKSDSKKDGHIMKEGVWKYTRHPNYFGDALVWWGYYIIALAVSGGWKFIYSPIIMNYLLRFVSGVPLLEKRYADDEEYQQYAEETNIFFPWFPKK</sequence>
<dbReference type="Pfam" id="PF06966">
    <property type="entry name" value="DUF1295"/>
    <property type="match status" value="1"/>
</dbReference>
<feature type="transmembrane region" description="Helical" evidence="1">
    <location>
        <begin position="59"/>
        <end position="78"/>
    </location>
</feature>
<dbReference type="AlphaFoldDB" id="A0A1N6UHN3"/>
<evidence type="ECO:0000256" key="1">
    <source>
        <dbReference type="SAM" id="Phobius"/>
    </source>
</evidence>
<dbReference type="PANTHER" id="PTHR32251">
    <property type="entry name" value="3-OXO-5-ALPHA-STEROID 4-DEHYDROGENASE"/>
    <property type="match status" value="1"/>
</dbReference>
<keyword evidence="1" id="KW-1133">Transmembrane helix</keyword>
<dbReference type="InterPro" id="IPR010721">
    <property type="entry name" value="UstE-like"/>
</dbReference>
<dbReference type="RefSeq" id="WP_076544471.1">
    <property type="nucleotide sequence ID" value="NZ_FTNC01000006.1"/>
</dbReference>
<keyword evidence="3" id="KW-1185">Reference proteome</keyword>
<dbReference type="PROSITE" id="PS50244">
    <property type="entry name" value="S5A_REDUCTASE"/>
    <property type="match status" value="1"/>
</dbReference>
<dbReference type="OrthoDB" id="9779233at2"/>
<dbReference type="Gene3D" id="1.20.120.1630">
    <property type="match status" value="1"/>
</dbReference>
<organism evidence="2 3">
    <name type="scientific">Halanaerobium kushneri</name>
    <dbReference type="NCBI Taxonomy" id="56779"/>
    <lineage>
        <taxon>Bacteria</taxon>
        <taxon>Bacillati</taxon>
        <taxon>Bacillota</taxon>
        <taxon>Clostridia</taxon>
        <taxon>Halanaerobiales</taxon>
        <taxon>Halanaerobiaceae</taxon>
        <taxon>Halanaerobium</taxon>
    </lineage>
</organism>
<dbReference type="GO" id="GO:0016020">
    <property type="term" value="C:membrane"/>
    <property type="evidence" value="ECO:0007669"/>
    <property type="project" value="TreeGrafter"/>
</dbReference>
<keyword evidence="1" id="KW-0472">Membrane</keyword>
<name>A0A1N6UHN3_9FIRM</name>
<gene>
    <name evidence="2" type="ORF">SAMN05421834_106151</name>
</gene>
<evidence type="ECO:0000313" key="3">
    <source>
        <dbReference type="Proteomes" id="UP000185669"/>
    </source>
</evidence>
<reference evidence="3" key="1">
    <citation type="submission" date="2017-01" db="EMBL/GenBank/DDBJ databases">
        <authorList>
            <person name="Varghese N."/>
            <person name="Submissions S."/>
        </authorList>
    </citation>
    <scope>NUCLEOTIDE SEQUENCE [LARGE SCALE GENOMIC DNA]</scope>
    <source>
        <strain evidence="3">ATCC 700103</strain>
    </source>
</reference>
<keyword evidence="1" id="KW-0812">Transmembrane</keyword>